<protein>
    <recommendedName>
        <fullName evidence="6">Metallo-beta-lactamase domain-containing protein</fullName>
    </recommendedName>
</protein>
<feature type="region of interest" description="Disordered" evidence="5">
    <location>
        <begin position="281"/>
        <end position="310"/>
    </location>
</feature>
<evidence type="ECO:0000256" key="1">
    <source>
        <dbReference type="ARBA" id="ARBA00007749"/>
    </source>
</evidence>
<dbReference type="CDD" id="cd07730">
    <property type="entry name" value="metallo-hydrolase-like_MBL-fold"/>
    <property type="match status" value="1"/>
</dbReference>
<dbReference type="InterPro" id="IPR036866">
    <property type="entry name" value="RibonucZ/Hydroxyglut_hydro"/>
</dbReference>
<evidence type="ECO:0000313" key="7">
    <source>
        <dbReference type="EMBL" id="KAL1866893.1"/>
    </source>
</evidence>
<dbReference type="Proteomes" id="UP001583177">
    <property type="component" value="Unassembled WGS sequence"/>
</dbReference>
<dbReference type="Pfam" id="PF00753">
    <property type="entry name" value="Lactamase_B"/>
    <property type="match status" value="1"/>
</dbReference>
<keyword evidence="2" id="KW-0479">Metal-binding</keyword>
<dbReference type="InterPro" id="IPR001279">
    <property type="entry name" value="Metallo-B-lactamas"/>
</dbReference>
<evidence type="ECO:0000256" key="5">
    <source>
        <dbReference type="SAM" id="MobiDB-lite"/>
    </source>
</evidence>
<feature type="region of interest" description="Disordered" evidence="5">
    <location>
        <begin position="1"/>
        <end position="21"/>
    </location>
</feature>
<dbReference type="InterPro" id="IPR051013">
    <property type="entry name" value="MBL_superfamily_lactonases"/>
</dbReference>
<evidence type="ECO:0000313" key="8">
    <source>
        <dbReference type="Proteomes" id="UP001583177"/>
    </source>
</evidence>
<evidence type="ECO:0000256" key="4">
    <source>
        <dbReference type="ARBA" id="ARBA00022833"/>
    </source>
</evidence>
<feature type="compositionally biased region" description="Polar residues" evidence="5">
    <location>
        <begin position="1"/>
        <end position="11"/>
    </location>
</feature>
<dbReference type="Gene3D" id="3.60.15.10">
    <property type="entry name" value="Ribonuclease Z/Hydroxyacylglutathione hydrolase-like"/>
    <property type="match status" value="1"/>
</dbReference>
<dbReference type="PANTHER" id="PTHR42978">
    <property type="entry name" value="QUORUM-QUENCHING LACTONASE YTNP-RELATED-RELATED"/>
    <property type="match status" value="1"/>
</dbReference>
<evidence type="ECO:0000259" key="6">
    <source>
        <dbReference type="Pfam" id="PF00753"/>
    </source>
</evidence>
<dbReference type="SUPFAM" id="SSF56281">
    <property type="entry name" value="Metallo-hydrolase/oxidoreductase"/>
    <property type="match status" value="1"/>
</dbReference>
<evidence type="ECO:0000256" key="2">
    <source>
        <dbReference type="ARBA" id="ARBA00022723"/>
    </source>
</evidence>
<keyword evidence="3" id="KW-0378">Hydrolase</keyword>
<evidence type="ECO:0000256" key="3">
    <source>
        <dbReference type="ARBA" id="ARBA00022801"/>
    </source>
</evidence>
<sequence length="409" mass="44528">MDPSVSPQSCHPSRPPHLQIPASSSTVDVRVIDTNTRLFLKPGLFYEPALPRVEGPNAPVYCFLVSHGDRHVVFDLGVRTDWEAYAPRVVQLVKATTRVTSCERDVAAVLDDYYHASSSSSSNGGEDHHRAAHLLLPSSAEVEAVVWSHSHFDHAGDPSRFPAHTQLVVGPGVRAASWPGYPTNPDALVLDSDAAGRVVREIKFREEEDGATAGDGGDGPPPLQVAGFDAFDYFGDGSFYLLDAPGHAAGHMCALARTTADPLSFVFMGADACHHPGVLRPSQHLPLPRPAEGDGSSETQEGEHQHLESHGGCFGDLLARIAAWKKTSDEPFYHLPRGPMFLDHEAAVETVAKIQELDAAGNVLVLLAHDDSLHGHLPLFPERVNHWQSLGLREDTRWLFCKELEDFKP</sequence>
<accession>A0ABR3WTL5</accession>
<comment type="caution">
    <text evidence="7">The sequence shown here is derived from an EMBL/GenBank/DDBJ whole genome shotgun (WGS) entry which is preliminary data.</text>
</comment>
<gene>
    <name evidence="7" type="ORF">Daus18300_006596</name>
</gene>
<keyword evidence="4" id="KW-0862">Zinc</keyword>
<dbReference type="EMBL" id="JAWRVE010000053">
    <property type="protein sequence ID" value="KAL1866893.1"/>
    <property type="molecule type" value="Genomic_DNA"/>
</dbReference>
<organism evidence="7 8">
    <name type="scientific">Diaporthe australafricana</name>
    <dbReference type="NCBI Taxonomy" id="127596"/>
    <lineage>
        <taxon>Eukaryota</taxon>
        <taxon>Fungi</taxon>
        <taxon>Dikarya</taxon>
        <taxon>Ascomycota</taxon>
        <taxon>Pezizomycotina</taxon>
        <taxon>Sordariomycetes</taxon>
        <taxon>Sordariomycetidae</taxon>
        <taxon>Diaporthales</taxon>
        <taxon>Diaporthaceae</taxon>
        <taxon>Diaporthe</taxon>
    </lineage>
</organism>
<comment type="similarity">
    <text evidence="1">Belongs to the metallo-beta-lactamase superfamily.</text>
</comment>
<feature type="domain" description="Metallo-beta-lactamase" evidence="6">
    <location>
        <begin position="59"/>
        <end position="253"/>
    </location>
</feature>
<name>A0ABR3WTL5_9PEZI</name>
<reference evidence="7 8" key="1">
    <citation type="journal article" date="2024" name="IMA Fungus">
        <title>IMA Genome - F19 : A genome assembly and annotation guide to empower mycologists, including annotated draft genome sequences of Ceratocystis pirilliformis, Diaporthe australafricana, Fusarium ophioides, Paecilomyces lecythidis, and Sporothrix stenoceras.</title>
        <authorList>
            <person name="Aylward J."/>
            <person name="Wilson A.M."/>
            <person name="Visagie C.M."/>
            <person name="Spraker J."/>
            <person name="Barnes I."/>
            <person name="Buitendag C."/>
            <person name="Ceriani C."/>
            <person name="Del Mar Angel L."/>
            <person name="du Plessis D."/>
            <person name="Fuchs T."/>
            <person name="Gasser K."/>
            <person name="Kramer D."/>
            <person name="Li W."/>
            <person name="Munsamy K."/>
            <person name="Piso A."/>
            <person name="Price J.L."/>
            <person name="Sonnekus B."/>
            <person name="Thomas C."/>
            <person name="van der Nest A."/>
            <person name="van Dijk A."/>
            <person name="van Heerden A."/>
            <person name="van Vuuren N."/>
            <person name="Yilmaz N."/>
            <person name="Duong T.A."/>
            <person name="van der Merwe N.A."/>
            <person name="Wingfield M.J."/>
            <person name="Wingfield B.D."/>
        </authorList>
    </citation>
    <scope>NUCLEOTIDE SEQUENCE [LARGE SCALE GENOMIC DNA]</scope>
    <source>
        <strain evidence="7 8">CMW 18300</strain>
    </source>
</reference>
<dbReference type="PANTHER" id="PTHR42978:SF5">
    <property type="entry name" value="METALLO-BETA-LACTAMASE DOMAIN-CONTAINING PROTEIN"/>
    <property type="match status" value="1"/>
</dbReference>
<proteinExistence type="inferred from homology"/>
<keyword evidence="8" id="KW-1185">Reference proteome</keyword>